<keyword evidence="3" id="KW-1185">Reference proteome</keyword>
<protein>
    <submittedName>
        <fullName evidence="2">Uncharacterized protein</fullName>
    </submittedName>
</protein>
<dbReference type="InterPro" id="IPR029044">
    <property type="entry name" value="Nucleotide-diphossugar_trans"/>
</dbReference>
<dbReference type="Gene3D" id="3.90.550.10">
    <property type="entry name" value="Spore Coat Polysaccharide Biosynthesis Protein SpsA, Chain A"/>
    <property type="match status" value="3"/>
</dbReference>
<dbReference type="Pfam" id="PF09488">
    <property type="entry name" value="Osmo_MPGsynth"/>
    <property type="match status" value="2"/>
</dbReference>
<name>A0ABR4E474_9PEZI</name>
<feature type="region of interest" description="Disordered" evidence="1">
    <location>
        <begin position="162"/>
        <end position="198"/>
    </location>
</feature>
<evidence type="ECO:0000313" key="3">
    <source>
        <dbReference type="Proteomes" id="UP001600888"/>
    </source>
</evidence>
<sequence>MRLSAPKSTARIGQVEIRGVQQVVEFEARDRQPSRRRRHGQQPTQAVSPEAIDAIQSRTAIVVPCKDEPVNRIISVWAGIPAGSLIILVSASAEHRYARERDALARFCRDTGRDGISVHQRDDQLAKALREIEMTELLGDDGLVHDGKGEALVIGIALAATAPGPGAPDSTDPSARTRTHQQCHGHNKNGERNGRINGQETNVRCSHDCPRGTTNGCGQQFRGACAARDSGTCRNKQSRGHAARDGGSTSYYKYIGFIDADNFVTGSVSEYCKAFSAGFHLASAQDAMVRINWGSKPKVHNGDLVFKTSGRSSEVVNRQFNQLLNQLEKRGSCTFSGEVCERVENGGGGGMDLHHICTGNAGEHAMTMSLALKLKLAGGYAIEPFHFLDIFDRFAGHHKAKSAPASLMREPHSTISTMSPSPSLTPVGTSPCSSPISEPTTDASLCPVSSGAAASAVDQRLLAYDTETPTAPPKVQILQIRTMNPHFHDTSKGEAHVTRMWMQGLSAMYHSPLAEEFTEYKNGLWEAILAGGVKIGGCPKYDSLPPTPPHTNPCSTGSPSDPGTINSNNANLAPAACRIYPAAEGFDLGRLRERLLRDSTLFWWSGDLEEEAVEDEDRVGCHIQDIAASGGDSGDDLVQDMLPQRVLRRDSGVDFGMDGTEDGADQGELDGETVIGSEEGGEAPSNMGGLDMVERLFCSATNSNNNNTTTVTVTVKIHSYLTRDCSARG</sequence>
<dbReference type="Proteomes" id="UP001600888">
    <property type="component" value="Unassembled WGS sequence"/>
</dbReference>
<comment type="caution">
    <text evidence="2">The sequence shown here is derived from an EMBL/GenBank/DDBJ whole genome shotgun (WGS) entry which is preliminary data.</text>
</comment>
<accession>A0ABR4E474</accession>
<proteinExistence type="predicted"/>
<feature type="region of interest" description="Disordered" evidence="1">
    <location>
        <begin position="26"/>
        <end position="49"/>
    </location>
</feature>
<gene>
    <name evidence="2" type="ORF">FJTKL_00209</name>
</gene>
<organism evidence="2 3">
    <name type="scientific">Diaporthe vaccinii</name>
    <dbReference type="NCBI Taxonomy" id="105482"/>
    <lineage>
        <taxon>Eukaryota</taxon>
        <taxon>Fungi</taxon>
        <taxon>Dikarya</taxon>
        <taxon>Ascomycota</taxon>
        <taxon>Pezizomycotina</taxon>
        <taxon>Sordariomycetes</taxon>
        <taxon>Sordariomycetidae</taxon>
        <taxon>Diaporthales</taxon>
        <taxon>Diaporthaceae</taxon>
        <taxon>Diaporthe</taxon>
        <taxon>Diaporthe eres species complex</taxon>
    </lineage>
</organism>
<evidence type="ECO:0000313" key="2">
    <source>
        <dbReference type="EMBL" id="KAL2277214.1"/>
    </source>
</evidence>
<evidence type="ECO:0000256" key="1">
    <source>
        <dbReference type="SAM" id="MobiDB-lite"/>
    </source>
</evidence>
<dbReference type="InterPro" id="IPR012812">
    <property type="entry name" value="Osmo_MPG_synth"/>
</dbReference>
<feature type="compositionally biased region" description="Basic residues" evidence="1">
    <location>
        <begin position="177"/>
        <end position="187"/>
    </location>
</feature>
<feature type="compositionally biased region" description="Polar residues" evidence="1">
    <location>
        <begin position="413"/>
        <end position="441"/>
    </location>
</feature>
<reference evidence="2 3" key="1">
    <citation type="submission" date="2024-03" db="EMBL/GenBank/DDBJ databases">
        <title>A high-quality draft genome sequence of Diaporthe vaccinii, a causative agent of upright dieback and viscid rot disease in cranberry plants.</title>
        <authorList>
            <person name="Sarrasin M."/>
            <person name="Lang B.F."/>
            <person name="Burger G."/>
        </authorList>
    </citation>
    <scope>NUCLEOTIDE SEQUENCE [LARGE SCALE GENOMIC DNA]</scope>
    <source>
        <strain evidence="2 3">IS7</strain>
    </source>
</reference>
<dbReference type="EMBL" id="JBAWTH010000103">
    <property type="protein sequence ID" value="KAL2277214.1"/>
    <property type="molecule type" value="Genomic_DNA"/>
</dbReference>
<feature type="region of interest" description="Disordered" evidence="1">
    <location>
        <begin position="405"/>
        <end position="441"/>
    </location>
</feature>